<protein>
    <submittedName>
        <fullName evidence="1">Lycopene beta-cyclase CrtY</fullName>
        <ecNumber evidence="1">5.5.1.19</ecNumber>
    </submittedName>
</protein>
<keyword evidence="1" id="KW-0413">Isomerase</keyword>
<dbReference type="SUPFAM" id="SSF51905">
    <property type="entry name" value="FAD/NAD(P)-binding domain"/>
    <property type="match status" value="1"/>
</dbReference>
<evidence type="ECO:0000313" key="2">
    <source>
        <dbReference type="Proteomes" id="UP001259572"/>
    </source>
</evidence>
<sequence>MAQAKRQGVLIAGGGIAASLAALAMARLRPEVPLLLVGEDNAFGGNASWTFFHDELTKDELRLVEPWISHSWHGYYVAFPGTSRKLKAECSVIRPSDLDKLVRDALGPDRFRLKARIVATREDSLILHGGEKITAEGAIDARAATNLNLLDLGWRNAMTREFVFASPHRVDRPVLMDSTLSEGASCRFTSCVPLGEKALLVEDVHYSRAPEEEDREMVSARIDSYVERRGWKGGKRKQGPVGASPIAIGGDFPAFWRAGGARVAKIGVRGGFFHPATGSPLADAIRTAMLLVKQSDFGGEHLHDLFEAQAVNAWNRREFHRNFNAALLEDRSGERCGALERLYQLDANLIARFQSERLGIFDRRRIAGAISR</sequence>
<accession>A0ABU3Q8E5</accession>
<dbReference type="Pfam" id="PF05834">
    <property type="entry name" value="Lycopene_cycl"/>
    <property type="match status" value="1"/>
</dbReference>
<proteinExistence type="predicted"/>
<dbReference type="NCBIfam" id="TIGR01789">
    <property type="entry name" value="lycopene_cycl"/>
    <property type="match status" value="1"/>
</dbReference>
<dbReference type="Proteomes" id="UP001259572">
    <property type="component" value="Unassembled WGS sequence"/>
</dbReference>
<comment type="caution">
    <text evidence="1">The sequence shown here is derived from an EMBL/GenBank/DDBJ whole genome shotgun (WGS) entry which is preliminary data.</text>
</comment>
<dbReference type="InterPro" id="IPR036188">
    <property type="entry name" value="FAD/NAD-bd_sf"/>
</dbReference>
<organism evidence="1 2">
    <name type="scientific">Sphingosinicella rhizophila</name>
    <dbReference type="NCBI Taxonomy" id="3050082"/>
    <lineage>
        <taxon>Bacteria</taxon>
        <taxon>Pseudomonadati</taxon>
        <taxon>Pseudomonadota</taxon>
        <taxon>Alphaproteobacteria</taxon>
        <taxon>Sphingomonadales</taxon>
        <taxon>Sphingosinicellaceae</taxon>
        <taxon>Sphingosinicella</taxon>
    </lineage>
</organism>
<reference evidence="1 2" key="1">
    <citation type="submission" date="2023-05" db="EMBL/GenBank/DDBJ databases">
        <authorList>
            <person name="Guo Y."/>
        </authorList>
    </citation>
    <scope>NUCLEOTIDE SEQUENCE [LARGE SCALE GENOMIC DNA]</scope>
    <source>
        <strain evidence="1 2">GR2756</strain>
    </source>
</reference>
<dbReference type="RefSeq" id="WP_315726772.1">
    <property type="nucleotide sequence ID" value="NZ_JAVUPU010000005.1"/>
</dbReference>
<evidence type="ECO:0000313" key="1">
    <source>
        <dbReference type="EMBL" id="MDT9599685.1"/>
    </source>
</evidence>
<name>A0ABU3Q8E5_9SPHN</name>
<dbReference type="GO" id="GO:0016853">
    <property type="term" value="F:isomerase activity"/>
    <property type="evidence" value="ECO:0007669"/>
    <property type="project" value="UniProtKB-KW"/>
</dbReference>
<dbReference type="EMBL" id="JAVUPU010000005">
    <property type="protein sequence ID" value="MDT9599685.1"/>
    <property type="molecule type" value="Genomic_DNA"/>
</dbReference>
<gene>
    <name evidence="1" type="primary">crtY</name>
    <name evidence="1" type="ORF">RQX22_12055</name>
</gene>
<keyword evidence="2" id="KW-1185">Reference proteome</keyword>
<dbReference type="EC" id="5.5.1.19" evidence="1"/>
<dbReference type="InterPro" id="IPR008461">
    <property type="entry name" value="CrtY"/>
</dbReference>